<accession>A0A7W7MCP9</accession>
<sequence>MRRLPLLAATIAVLLPVTLVSTTGSASAASGKLTVKTYDRAGKVFRASVQIIDLATNQSWTVPSFKAKTLRKGTYAVITDMWNPHDGTDALGTDTLGATIVKVGTKAVSTTIDARRGRPVQVRLDRAPGAPFEQTVRAAICAGDSAPINVAAWNHPGRLFVIPNGSKKLRFAYASAWQDGFSSDLWMVSAPARRTVPAGVSRTFAASSLATVAAWARRGPAGGDRVRVEIQEKTECHPGYGVSTQLETTPGVVRLHATSGKWTLTADWSGVTRTGESPTVGFDTRTLSLAAGRSYSRWFFNAGWGPGVQLPEMTASRFRFTADHMFTEPANPGAFEASQKSLVTLYDSKHRVVKKQTRLTWGDHDPSFSAKIKSKGWYTLRVDAQRYRPGLVYPADLLSPTTQAVFRMKLDPKAKPRVADVILPRLVPTGLSVRNQGRPGGTTVVQIRPDRQTYDPDLALGKVTAKSVVLQASYDGGRTWRSMPVNRTGGTWQATVSNPASGAVTLRSRITTTKGAYAQVTITRAYTVG</sequence>
<feature type="chain" id="PRO_5030762990" evidence="1">
    <location>
        <begin position="29"/>
        <end position="529"/>
    </location>
</feature>
<organism evidence="2 3">
    <name type="scientific">Actinoplanes octamycinicus</name>
    <dbReference type="NCBI Taxonomy" id="135948"/>
    <lineage>
        <taxon>Bacteria</taxon>
        <taxon>Bacillati</taxon>
        <taxon>Actinomycetota</taxon>
        <taxon>Actinomycetes</taxon>
        <taxon>Micromonosporales</taxon>
        <taxon>Micromonosporaceae</taxon>
        <taxon>Actinoplanes</taxon>
    </lineage>
</organism>
<dbReference type="RefSeq" id="WP_185045640.1">
    <property type="nucleotide sequence ID" value="NZ_BAABFG010000005.1"/>
</dbReference>
<gene>
    <name evidence="2" type="ORF">BJY16_008840</name>
</gene>
<comment type="caution">
    <text evidence="2">The sequence shown here is derived from an EMBL/GenBank/DDBJ whole genome shotgun (WGS) entry which is preliminary data.</text>
</comment>
<protein>
    <submittedName>
        <fullName evidence="2">Uncharacterized protein</fullName>
    </submittedName>
</protein>
<feature type="signal peptide" evidence="1">
    <location>
        <begin position="1"/>
        <end position="28"/>
    </location>
</feature>
<dbReference type="EMBL" id="JACHNB010000001">
    <property type="protein sequence ID" value="MBB4745381.1"/>
    <property type="molecule type" value="Genomic_DNA"/>
</dbReference>
<dbReference type="Proteomes" id="UP000546162">
    <property type="component" value="Unassembled WGS sequence"/>
</dbReference>
<evidence type="ECO:0000313" key="3">
    <source>
        <dbReference type="Proteomes" id="UP000546162"/>
    </source>
</evidence>
<evidence type="ECO:0000256" key="1">
    <source>
        <dbReference type="SAM" id="SignalP"/>
    </source>
</evidence>
<evidence type="ECO:0000313" key="2">
    <source>
        <dbReference type="EMBL" id="MBB4745381.1"/>
    </source>
</evidence>
<reference evidence="2 3" key="1">
    <citation type="submission" date="2020-08" db="EMBL/GenBank/DDBJ databases">
        <title>Sequencing the genomes of 1000 actinobacteria strains.</title>
        <authorList>
            <person name="Klenk H.-P."/>
        </authorList>
    </citation>
    <scope>NUCLEOTIDE SEQUENCE [LARGE SCALE GENOMIC DNA]</scope>
    <source>
        <strain evidence="2 3">DSM 45809</strain>
    </source>
</reference>
<name>A0A7W7MCP9_9ACTN</name>
<proteinExistence type="predicted"/>
<keyword evidence="1" id="KW-0732">Signal</keyword>
<keyword evidence="3" id="KW-1185">Reference proteome</keyword>
<dbReference type="AlphaFoldDB" id="A0A7W7MCP9"/>